<sequence>MGTEEMTQVLPTNSLAVRVQPALTKMLQGEGEGARVMLTLLLRLFGTNQETGDPVMMSPSLKASARSHARIRRATRQSFSSGTPPRWTMKEAAGVGWKWAVTKAKEDGGADGKRGVGNLEEDPSLEVRDGEGGAGVGAWDHADELSGYVREGAWTKIKATTTSMNKRAPTFRMDVPIVYALRARPISGMTREQSIQLQVLTNAAAARWAQVAPPLPQAGAGHANHWPSVDSFRLPLRLIVEEQHQTSMAELDSKPGILRYRSPSQALGHVLFLVLQSYCLGYMTYMDPS</sequence>
<name>A0A067SK72_GALM3</name>
<dbReference type="Proteomes" id="UP000027222">
    <property type="component" value="Unassembled WGS sequence"/>
</dbReference>
<protein>
    <submittedName>
        <fullName evidence="2">Uncharacterized protein</fullName>
    </submittedName>
</protein>
<dbReference type="HOGENOM" id="CLU_963270_0_0_1"/>
<dbReference type="AlphaFoldDB" id="A0A067SK72"/>
<reference evidence="3" key="1">
    <citation type="journal article" date="2014" name="Proc. Natl. Acad. Sci. U.S.A.">
        <title>Extensive sampling of basidiomycete genomes demonstrates inadequacy of the white-rot/brown-rot paradigm for wood decay fungi.</title>
        <authorList>
            <person name="Riley R."/>
            <person name="Salamov A.A."/>
            <person name="Brown D.W."/>
            <person name="Nagy L.G."/>
            <person name="Floudas D."/>
            <person name="Held B.W."/>
            <person name="Levasseur A."/>
            <person name="Lombard V."/>
            <person name="Morin E."/>
            <person name="Otillar R."/>
            <person name="Lindquist E.A."/>
            <person name="Sun H."/>
            <person name="LaButti K.M."/>
            <person name="Schmutz J."/>
            <person name="Jabbour D."/>
            <person name="Luo H."/>
            <person name="Baker S.E."/>
            <person name="Pisabarro A.G."/>
            <person name="Walton J.D."/>
            <person name="Blanchette R.A."/>
            <person name="Henrissat B."/>
            <person name="Martin F."/>
            <person name="Cullen D."/>
            <person name="Hibbett D.S."/>
            <person name="Grigoriev I.V."/>
        </authorList>
    </citation>
    <scope>NUCLEOTIDE SEQUENCE [LARGE SCALE GENOMIC DNA]</scope>
    <source>
        <strain evidence="3">CBS 339.88</strain>
    </source>
</reference>
<evidence type="ECO:0000313" key="2">
    <source>
        <dbReference type="EMBL" id="KDR67163.1"/>
    </source>
</evidence>
<keyword evidence="3" id="KW-1185">Reference proteome</keyword>
<evidence type="ECO:0000313" key="3">
    <source>
        <dbReference type="Proteomes" id="UP000027222"/>
    </source>
</evidence>
<gene>
    <name evidence="2" type="ORF">GALMADRAFT_161747</name>
</gene>
<dbReference type="EMBL" id="KL142417">
    <property type="protein sequence ID" value="KDR67163.1"/>
    <property type="molecule type" value="Genomic_DNA"/>
</dbReference>
<organism evidence="2 3">
    <name type="scientific">Galerina marginata (strain CBS 339.88)</name>
    <dbReference type="NCBI Taxonomy" id="685588"/>
    <lineage>
        <taxon>Eukaryota</taxon>
        <taxon>Fungi</taxon>
        <taxon>Dikarya</taxon>
        <taxon>Basidiomycota</taxon>
        <taxon>Agaricomycotina</taxon>
        <taxon>Agaricomycetes</taxon>
        <taxon>Agaricomycetidae</taxon>
        <taxon>Agaricales</taxon>
        <taxon>Agaricineae</taxon>
        <taxon>Strophariaceae</taxon>
        <taxon>Galerina</taxon>
    </lineage>
</organism>
<proteinExistence type="predicted"/>
<accession>A0A067SK72</accession>
<feature type="region of interest" description="Disordered" evidence="1">
    <location>
        <begin position="106"/>
        <end position="136"/>
    </location>
</feature>
<evidence type="ECO:0000256" key="1">
    <source>
        <dbReference type="SAM" id="MobiDB-lite"/>
    </source>
</evidence>